<feature type="compositionally biased region" description="Acidic residues" evidence="1">
    <location>
        <begin position="83"/>
        <end position="98"/>
    </location>
</feature>
<evidence type="ECO:0000313" key="3">
    <source>
        <dbReference type="Proteomes" id="UP000298416"/>
    </source>
</evidence>
<keyword evidence="3" id="KW-1185">Reference proteome</keyword>
<feature type="region of interest" description="Disordered" evidence="1">
    <location>
        <begin position="77"/>
        <end position="98"/>
    </location>
</feature>
<dbReference type="EMBL" id="PNBA02000016">
    <property type="protein sequence ID" value="KAG6397151.1"/>
    <property type="molecule type" value="Genomic_DNA"/>
</dbReference>
<evidence type="ECO:0000313" key="2">
    <source>
        <dbReference type="EMBL" id="KAG6397151.1"/>
    </source>
</evidence>
<comment type="caution">
    <text evidence="2">The sequence shown here is derived from an EMBL/GenBank/DDBJ whole genome shotgun (WGS) entry which is preliminary data.</text>
</comment>
<proteinExistence type="predicted"/>
<dbReference type="AlphaFoldDB" id="A0A8X8Z9W5"/>
<name>A0A8X8Z9W5_SALSN</name>
<accession>A0A8X8Z9W5</accession>
<organism evidence="2">
    <name type="scientific">Salvia splendens</name>
    <name type="common">Scarlet sage</name>
    <dbReference type="NCBI Taxonomy" id="180675"/>
    <lineage>
        <taxon>Eukaryota</taxon>
        <taxon>Viridiplantae</taxon>
        <taxon>Streptophyta</taxon>
        <taxon>Embryophyta</taxon>
        <taxon>Tracheophyta</taxon>
        <taxon>Spermatophyta</taxon>
        <taxon>Magnoliopsida</taxon>
        <taxon>eudicotyledons</taxon>
        <taxon>Gunneridae</taxon>
        <taxon>Pentapetalae</taxon>
        <taxon>asterids</taxon>
        <taxon>lamiids</taxon>
        <taxon>Lamiales</taxon>
        <taxon>Lamiaceae</taxon>
        <taxon>Nepetoideae</taxon>
        <taxon>Mentheae</taxon>
        <taxon>Salviinae</taxon>
        <taxon>Salvia</taxon>
        <taxon>Salvia subgen. Calosphace</taxon>
        <taxon>core Calosphace</taxon>
    </lineage>
</organism>
<gene>
    <name evidence="2" type="ORF">SASPL_143316</name>
</gene>
<dbReference type="Proteomes" id="UP000298416">
    <property type="component" value="Unassembled WGS sequence"/>
</dbReference>
<protein>
    <submittedName>
        <fullName evidence="2">Uncharacterized protein</fullName>
    </submittedName>
</protein>
<reference evidence="2" key="2">
    <citation type="submission" date="2020-08" db="EMBL/GenBank/DDBJ databases">
        <title>Plant Genome Project.</title>
        <authorList>
            <person name="Zhang R.-G."/>
        </authorList>
    </citation>
    <scope>NUCLEOTIDE SEQUENCE</scope>
    <source>
        <strain evidence="2">Huo1</strain>
        <tissue evidence="2">Leaf</tissue>
    </source>
</reference>
<reference evidence="2" key="1">
    <citation type="submission" date="2018-01" db="EMBL/GenBank/DDBJ databases">
        <authorList>
            <person name="Mao J.F."/>
        </authorList>
    </citation>
    <scope>NUCLEOTIDE SEQUENCE</scope>
    <source>
        <strain evidence="2">Huo1</strain>
        <tissue evidence="2">Leaf</tissue>
    </source>
</reference>
<evidence type="ECO:0000256" key="1">
    <source>
        <dbReference type="SAM" id="MobiDB-lite"/>
    </source>
</evidence>
<sequence length="98" mass="10744">MGGGTFYGDDSDDESTDLRKAPSFMKIFDVQRNMESIDALQGLTMMVSVDLPTRSSIIGDINCASRKRDEELVLDVGSSEDYSTADESEDDFATELTS</sequence>